<evidence type="ECO:0000259" key="3">
    <source>
        <dbReference type="Pfam" id="PF24748"/>
    </source>
</evidence>
<keyword evidence="1" id="KW-0812">Transmembrane</keyword>
<keyword evidence="2" id="KW-0732">Signal</keyword>
<gene>
    <name evidence="4" type="ORF">PLOB_00046637</name>
</gene>
<organism evidence="4 5">
    <name type="scientific">Porites lobata</name>
    <dbReference type="NCBI Taxonomy" id="104759"/>
    <lineage>
        <taxon>Eukaryota</taxon>
        <taxon>Metazoa</taxon>
        <taxon>Cnidaria</taxon>
        <taxon>Anthozoa</taxon>
        <taxon>Hexacorallia</taxon>
        <taxon>Scleractinia</taxon>
        <taxon>Fungiina</taxon>
        <taxon>Poritidae</taxon>
        <taxon>Porites</taxon>
    </lineage>
</organism>
<feature type="transmembrane region" description="Helical" evidence="1">
    <location>
        <begin position="168"/>
        <end position="188"/>
    </location>
</feature>
<name>A0ABN8SKF9_9CNID</name>
<dbReference type="PANTHER" id="PTHR34490">
    <property type="entry name" value="PROTEIN CBG12054-RELATED"/>
    <property type="match status" value="1"/>
</dbReference>
<comment type="caution">
    <text evidence="4">The sequence shown here is derived from an EMBL/GenBank/DDBJ whole genome shotgun (WGS) entry which is preliminary data.</text>
</comment>
<accession>A0ABN8SKF9</accession>
<dbReference type="InterPro" id="IPR055284">
    <property type="entry name" value="Galaxin-like"/>
</dbReference>
<dbReference type="EMBL" id="CALNXK010000834">
    <property type="protein sequence ID" value="CAH3190264.1"/>
    <property type="molecule type" value="Genomic_DNA"/>
</dbReference>
<protein>
    <recommendedName>
        <fullName evidence="3">Galaxin-like repeats domain-containing protein</fullName>
    </recommendedName>
</protein>
<feature type="signal peptide" evidence="2">
    <location>
        <begin position="1"/>
        <end position="22"/>
    </location>
</feature>
<feature type="chain" id="PRO_5046848350" description="Galaxin-like repeats domain-containing protein" evidence="2">
    <location>
        <begin position="23"/>
        <end position="202"/>
    </location>
</feature>
<evidence type="ECO:0000256" key="2">
    <source>
        <dbReference type="SAM" id="SignalP"/>
    </source>
</evidence>
<keyword evidence="1" id="KW-1133">Transmembrane helix</keyword>
<proteinExistence type="predicted"/>
<dbReference type="Pfam" id="PF24748">
    <property type="entry name" value="Galaxin_repeat"/>
    <property type="match status" value="1"/>
</dbReference>
<dbReference type="Proteomes" id="UP001159405">
    <property type="component" value="Unassembled WGS sequence"/>
</dbReference>
<evidence type="ECO:0000313" key="5">
    <source>
        <dbReference type="Proteomes" id="UP001159405"/>
    </source>
</evidence>
<reference evidence="4 5" key="1">
    <citation type="submission" date="2022-05" db="EMBL/GenBank/DDBJ databases">
        <authorList>
            <consortium name="Genoscope - CEA"/>
            <person name="William W."/>
        </authorList>
    </citation>
    <scope>NUCLEOTIDE SEQUENCE [LARGE SCALE GENOMIC DNA]</scope>
</reference>
<evidence type="ECO:0000313" key="4">
    <source>
        <dbReference type="EMBL" id="CAH3190264.1"/>
    </source>
</evidence>
<keyword evidence="5" id="KW-1185">Reference proteome</keyword>
<evidence type="ECO:0000256" key="1">
    <source>
        <dbReference type="SAM" id="Phobius"/>
    </source>
</evidence>
<keyword evidence="1" id="KW-0472">Membrane</keyword>
<sequence>MALFSRILAAAVLLMLVVQAYCMQCGTVEYKCCGHYSYTPSSHVCCSGKVVQKPSQCCGRESYNPRYQACCGGNVYDINKQEEIGSDIGHIAPYECEPSASSDENGGGLEEEEVDEDGLSVATLEQRIDKTVPVSAWFLRATAYRWLTRWIFSHNIRTRYFTHATTGYGVQLIFGWYGLIALSFVMPLRKQEQSKNAQATGD</sequence>
<feature type="domain" description="Galaxin-like repeats" evidence="3">
    <location>
        <begin position="27"/>
        <end position="81"/>
    </location>
</feature>
<dbReference type="InterPro" id="IPR056601">
    <property type="entry name" value="Galaxin_dom"/>
</dbReference>